<reference evidence="1" key="2">
    <citation type="journal article" date="2019" name="IMA Fungus">
        <title>Genome sequencing and comparison of five Tilletia species to identify candidate genes for the detection of regulated species infecting wheat.</title>
        <authorList>
            <person name="Nguyen H.D.T."/>
            <person name="Sultana T."/>
            <person name="Kesanakurti P."/>
            <person name="Hambleton S."/>
        </authorList>
    </citation>
    <scope>NUCLEOTIDE SEQUENCE</scope>
    <source>
        <strain evidence="1">DAOMC 236422</strain>
    </source>
</reference>
<dbReference type="PANTHER" id="PTHR12097">
    <property type="entry name" value="SPLICING FACTOR 3B, SUBUNIT 1-RELATED"/>
    <property type="match status" value="1"/>
</dbReference>
<dbReference type="InterPro" id="IPR038737">
    <property type="entry name" value="SF3b_su1-like"/>
</dbReference>
<dbReference type="EMBL" id="LWDG02000057">
    <property type="protein sequence ID" value="KAE8270260.1"/>
    <property type="molecule type" value="Genomic_DNA"/>
</dbReference>
<evidence type="ECO:0000313" key="1">
    <source>
        <dbReference type="EMBL" id="KAE8270260.1"/>
    </source>
</evidence>
<accession>A0A8X7ND29</accession>
<reference evidence="1" key="1">
    <citation type="submission" date="2016-04" db="EMBL/GenBank/DDBJ databases">
        <authorList>
            <person name="Nguyen H.D."/>
            <person name="Samba Siva P."/>
            <person name="Cullis J."/>
            <person name="Levesque C.A."/>
            <person name="Hambleton S."/>
        </authorList>
    </citation>
    <scope>NUCLEOTIDE SEQUENCE</scope>
    <source>
        <strain evidence="1">DAOMC 236422</strain>
    </source>
</reference>
<proteinExistence type="predicted"/>
<evidence type="ECO:0000313" key="2">
    <source>
        <dbReference type="Proteomes" id="UP000078113"/>
    </source>
</evidence>
<dbReference type="AlphaFoldDB" id="A0A8X7ND29"/>
<keyword evidence="2" id="KW-1185">Reference proteome</keyword>
<organism evidence="1 2">
    <name type="scientific">Tilletia walkeri</name>
    <dbReference type="NCBI Taxonomy" id="117179"/>
    <lineage>
        <taxon>Eukaryota</taxon>
        <taxon>Fungi</taxon>
        <taxon>Dikarya</taxon>
        <taxon>Basidiomycota</taxon>
        <taxon>Ustilaginomycotina</taxon>
        <taxon>Exobasidiomycetes</taxon>
        <taxon>Tilletiales</taxon>
        <taxon>Tilletiaceae</taxon>
        <taxon>Tilletia</taxon>
    </lineage>
</organism>
<gene>
    <name evidence="1" type="ORF">A4X09_0g2079</name>
</gene>
<protein>
    <submittedName>
        <fullName evidence="1">Uncharacterized protein</fullName>
    </submittedName>
</protein>
<dbReference type="GO" id="GO:0003729">
    <property type="term" value="F:mRNA binding"/>
    <property type="evidence" value="ECO:0007669"/>
    <property type="project" value="InterPro"/>
</dbReference>
<dbReference type="GO" id="GO:0000245">
    <property type="term" value="P:spliceosomal complex assembly"/>
    <property type="evidence" value="ECO:0007669"/>
    <property type="project" value="InterPro"/>
</dbReference>
<dbReference type="Proteomes" id="UP000078113">
    <property type="component" value="Unassembled WGS sequence"/>
</dbReference>
<comment type="caution">
    <text evidence="1">The sequence shown here is derived from an EMBL/GenBank/DDBJ whole genome shotgun (WGS) entry which is preliminary data.</text>
</comment>
<sequence length="86" mass="8843">MGTNGDTQPVSRKRSVVGPGQEEALLHLLNLVWPNIFETSPHLIGGIMDAIEALRPALGPGIILNYTLAGTVPPGSEGAGGVCADL</sequence>
<name>A0A8X7ND29_9BASI</name>